<dbReference type="STRING" id="161355.PS9374_05221"/>
<dbReference type="CDD" id="cd07067">
    <property type="entry name" value="HP_PGM_like"/>
    <property type="match status" value="1"/>
</dbReference>
<evidence type="ECO:0000256" key="1">
    <source>
        <dbReference type="ARBA" id="ARBA00022801"/>
    </source>
</evidence>
<proteinExistence type="predicted"/>
<protein>
    <submittedName>
        <fullName evidence="3">DNA mismatch repair protein MutT</fullName>
    </submittedName>
</protein>
<dbReference type="PROSITE" id="PS51462">
    <property type="entry name" value="NUDIX"/>
    <property type="match status" value="1"/>
</dbReference>
<dbReference type="InterPro" id="IPR013078">
    <property type="entry name" value="His_Pase_superF_clade-1"/>
</dbReference>
<evidence type="ECO:0000313" key="4">
    <source>
        <dbReference type="Proteomes" id="UP000077701"/>
    </source>
</evidence>
<dbReference type="SUPFAM" id="SSF53254">
    <property type="entry name" value="Phosphoglycerate mutase-like"/>
    <property type="match status" value="1"/>
</dbReference>
<sequence length="299" mass="32015">MTEPVRARTRPGGMIRAAGAVVWRGEESAPEIAVVHRPKYGDWSLPKGKLKRGEHVIAGALREVAEETGATVVLGRALPPAHYMKGGRLKRVDYWVARAVAEGAPTAADEVDEVAWLPPEEAWRRLTYEQDAELLRSLFRSPSGAPLATVPLVLVRHGVAGSRDAWEGDDDLRPLDGTGRAQAGRLADALAGYRPVELVSSPSLRCVQTLEPYAGRADLEIRREPLLSESRHDPAETLRVASAVLESGAPAALCSHGKVLPGLIAGLVGGPDEVRLDKGAFLVVHRAGGRIVAADRYPA</sequence>
<dbReference type="Gene3D" id="3.40.50.1240">
    <property type="entry name" value="Phosphoglycerate mutase-like"/>
    <property type="match status" value="1"/>
</dbReference>
<dbReference type="PANTHER" id="PTHR21340:SF0">
    <property type="entry name" value="BIS(5'-NUCLEOSYL)-TETRAPHOSPHATASE [ASYMMETRICAL]"/>
    <property type="match status" value="1"/>
</dbReference>
<dbReference type="GO" id="GO:0004081">
    <property type="term" value="F:bis(5'-nucleosyl)-tetraphosphatase (asymmetrical) activity"/>
    <property type="evidence" value="ECO:0007669"/>
    <property type="project" value="TreeGrafter"/>
</dbReference>
<reference evidence="3 4" key="1">
    <citation type="journal article" date="2016" name="Genome Announc.">
        <title>Draft Genome Sequence of Planomonospora sphaerica JCM9374, a Rare Actinomycete.</title>
        <authorList>
            <person name="Dohra H."/>
            <person name="Suzuki T."/>
            <person name="Inoue Y."/>
            <person name="Kodani S."/>
        </authorList>
    </citation>
    <scope>NUCLEOTIDE SEQUENCE [LARGE SCALE GENOMIC DNA]</scope>
    <source>
        <strain evidence="3 4">JCM 9374</strain>
    </source>
</reference>
<dbReference type="PROSITE" id="PS00893">
    <property type="entry name" value="NUDIX_BOX"/>
    <property type="match status" value="1"/>
</dbReference>
<dbReference type="Pfam" id="PF00300">
    <property type="entry name" value="His_Phos_1"/>
    <property type="match status" value="1"/>
</dbReference>
<dbReference type="InterPro" id="IPR020084">
    <property type="entry name" value="NUDIX_hydrolase_CS"/>
</dbReference>
<dbReference type="SMART" id="SM00855">
    <property type="entry name" value="PGAM"/>
    <property type="match status" value="1"/>
</dbReference>
<accession>A0A161LQ81</accession>
<dbReference type="Proteomes" id="UP000077701">
    <property type="component" value="Unassembled WGS sequence"/>
</dbReference>
<organism evidence="3 4">
    <name type="scientific">Planomonospora sphaerica</name>
    <dbReference type="NCBI Taxonomy" id="161355"/>
    <lineage>
        <taxon>Bacteria</taxon>
        <taxon>Bacillati</taxon>
        <taxon>Actinomycetota</taxon>
        <taxon>Actinomycetes</taxon>
        <taxon>Streptosporangiales</taxon>
        <taxon>Streptosporangiaceae</taxon>
        <taxon>Planomonospora</taxon>
    </lineage>
</organism>
<dbReference type="InterPro" id="IPR051325">
    <property type="entry name" value="Nudix_hydrolase_domain"/>
</dbReference>
<dbReference type="InterPro" id="IPR015797">
    <property type="entry name" value="NUDIX_hydrolase-like_dom_sf"/>
</dbReference>
<dbReference type="AlphaFoldDB" id="A0A161LQ81"/>
<dbReference type="InterPro" id="IPR029033">
    <property type="entry name" value="His_PPase_superfam"/>
</dbReference>
<dbReference type="GO" id="GO:0006754">
    <property type="term" value="P:ATP biosynthetic process"/>
    <property type="evidence" value="ECO:0007669"/>
    <property type="project" value="TreeGrafter"/>
</dbReference>
<keyword evidence="1" id="KW-0378">Hydrolase</keyword>
<name>A0A161LQ81_9ACTN</name>
<dbReference type="SUPFAM" id="SSF55811">
    <property type="entry name" value="Nudix"/>
    <property type="match status" value="1"/>
</dbReference>
<dbReference type="RefSeq" id="WP_068901083.1">
    <property type="nucleotide sequence ID" value="NZ_BDCX01000014.1"/>
</dbReference>
<dbReference type="Pfam" id="PF00293">
    <property type="entry name" value="NUDIX"/>
    <property type="match status" value="1"/>
</dbReference>
<evidence type="ECO:0000313" key="3">
    <source>
        <dbReference type="EMBL" id="GAT69546.1"/>
    </source>
</evidence>
<evidence type="ECO:0000259" key="2">
    <source>
        <dbReference type="PROSITE" id="PS51462"/>
    </source>
</evidence>
<gene>
    <name evidence="3" type="ORF">PS9374_05221</name>
</gene>
<reference evidence="4" key="2">
    <citation type="submission" date="2016-04" db="EMBL/GenBank/DDBJ databases">
        <title>Planomonospora sphaerica JCM9374 whole genome shotgun sequence.</title>
        <authorList>
            <person name="Suzuki T."/>
            <person name="Dohra H."/>
            <person name="Kodani S."/>
        </authorList>
    </citation>
    <scope>NUCLEOTIDE SEQUENCE [LARGE SCALE GENOMIC DNA]</scope>
    <source>
        <strain evidence="4">JCM 9374</strain>
    </source>
</reference>
<feature type="domain" description="Nudix hydrolase" evidence="2">
    <location>
        <begin position="13"/>
        <end position="139"/>
    </location>
</feature>
<dbReference type="EMBL" id="BDCX01000014">
    <property type="protein sequence ID" value="GAT69546.1"/>
    <property type="molecule type" value="Genomic_DNA"/>
</dbReference>
<comment type="caution">
    <text evidence="3">The sequence shown here is derived from an EMBL/GenBank/DDBJ whole genome shotgun (WGS) entry which is preliminary data.</text>
</comment>
<dbReference type="CDD" id="cd03673">
    <property type="entry name" value="NUDIX_Ap6A_hydrolase"/>
    <property type="match status" value="1"/>
</dbReference>
<dbReference type="PANTHER" id="PTHR21340">
    <property type="entry name" value="DIADENOSINE 5,5-P1,P4-TETRAPHOSPHATE PYROPHOSPHOHYDROLASE MUTT"/>
    <property type="match status" value="1"/>
</dbReference>
<keyword evidence="4" id="KW-1185">Reference proteome</keyword>
<dbReference type="InterPro" id="IPR000086">
    <property type="entry name" value="NUDIX_hydrolase_dom"/>
</dbReference>
<dbReference type="GO" id="GO:0006167">
    <property type="term" value="P:AMP biosynthetic process"/>
    <property type="evidence" value="ECO:0007669"/>
    <property type="project" value="TreeGrafter"/>
</dbReference>
<dbReference type="Gene3D" id="3.90.79.10">
    <property type="entry name" value="Nucleoside Triphosphate Pyrophosphohydrolase"/>
    <property type="match status" value="1"/>
</dbReference>